<dbReference type="InterPro" id="IPR013324">
    <property type="entry name" value="RNA_pol_sigma_r3/r4-like"/>
</dbReference>
<dbReference type="RefSeq" id="WP_273380378.1">
    <property type="nucleotide sequence ID" value="NZ_PIUK01000152.1"/>
</dbReference>
<dbReference type="SUPFAM" id="SSF88946">
    <property type="entry name" value="Sigma2 domain of RNA polymerase sigma factors"/>
    <property type="match status" value="1"/>
</dbReference>
<feature type="domain" description="RNA polymerase sigma-70 region 2" evidence="6">
    <location>
        <begin position="2"/>
        <end position="67"/>
    </location>
</feature>
<reference evidence="8" key="1">
    <citation type="submission" date="2017-11" db="EMBL/GenBank/DDBJ databases">
        <title>Three new genomes from thermophilic consortium.</title>
        <authorList>
            <person name="Quaggio R."/>
            <person name="Amgarten D."/>
            <person name="Setubal J.C."/>
        </authorList>
    </citation>
    <scope>NUCLEOTIDE SEQUENCE</scope>
    <source>
        <strain evidence="8">ZCTH01-B2</strain>
    </source>
</reference>
<dbReference type="GO" id="GO:0006352">
    <property type="term" value="P:DNA-templated transcription initiation"/>
    <property type="evidence" value="ECO:0007669"/>
    <property type="project" value="InterPro"/>
</dbReference>
<evidence type="ECO:0000256" key="3">
    <source>
        <dbReference type="ARBA" id="ARBA00023082"/>
    </source>
</evidence>
<evidence type="ECO:0000256" key="1">
    <source>
        <dbReference type="ARBA" id="ARBA00010641"/>
    </source>
</evidence>
<sequence length="489" mass="53346">MRAHQGYLERIALAMLGNRPDAEDALQEAALAGYRRFAQLRDEQAFGAWMRRILIRQCRQILERRRRSFPVDDLAAHLPDTVPGPDPEATAIWEMVARLGDHLRPVVVLRYMLDMSQQEIAEALGIPLGTVKSRLGKALPLVGPVITRFILADAGLQWAYDMGLIGEPVAEVTQNGITVRILGVVADARRTTVLYQVLGAPSTGGRGRQPRVPVHASITAQMSEFTPPEETPLGYLGTVSTLPLEAEAAELEVRFGVGAETITLTVPASRTETDRFSREVAVNRALEYDGVRITVEAVIYTPAETIVRYREEVTESFDFPVQWDGDVHCNYLEAGGQRYRQSGSGGGLNSVSYLAFPPVRGPARLVLKPAVKAEPLDAVWPLEEGAVAEVVGVPVTLAGIERRPGAIELSWTSPVREGFVGVSGFEVIDGEGNVYPLGGSWAGFSNYTHDGVRYQRYETELPEGLEPVAVRATKAGVLVDGPWVFDLPG</sequence>
<dbReference type="InterPro" id="IPR039425">
    <property type="entry name" value="RNA_pol_sigma-70-like"/>
</dbReference>
<dbReference type="SUPFAM" id="SSF88659">
    <property type="entry name" value="Sigma3 and sigma4 domains of RNA polymerase sigma factors"/>
    <property type="match status" value="1"/>
</dbReference>
<protein>
    <recommendedName>
        <fullName evidence="10">RNA polymerase ECF-type sigma factor</fullName>
    </recommendedName>
</protein>
<comment type="caution">
    <text evidence="8">The sequence shown here is derived from an EMBL/GenBank/DDBJ whole genome shotgun (WGS) entry which is preliminary data.</text>
</comment>
<dbReference type="Gene3D" id="1.10.1740.10">
    <property type="match status" value="1"/>
</dbReference>
<proteinExistence type="inferred from homology"/>
<feature type="domain" description="RNA polymerase sigma factor 70 region 4 type 2" evidence="7">
    <location>
        <begin position="91"/>
        <end position="139"/>
    </location>
</feature>
<keyword evidence="5" id="KW-0804">Transcription</keyword>
<keyword evidence="4" id="KW-0238">DNA-binding</keyword>
<dbReference type="InterPro" id="IPR013249">
    <property type="entry name" value="RNA_pol_sigma70_r4_t2"/>
</dbReference>
<dbReference type="InterPro" id="IPR013325">
    <property type="entry name" value="RNA_pol_sigma_r2"/>
</dbReference>
<dbReference type="NCBIfam" id="TIGR02937">
    <property type="entry name" value="sigma70-ECF"/>
    <property type="match status" value="1"/>
</dbReference>
<organism evidence="8 9">
    <name type="scientific">Symbiobacterium thermophilum</name>
    <dbReference type="NCBI Taxonomy" id="2734"/>
    <lineage>
        <taxon>Bacteria</taxon>
        <taxon>Bacillati</taxon>
        <taxon>Bacillota</taxon>
        <taxon>Clostridia</taxon>
        <taxon>Eubacteriales</taxon>
        <taxon>Symbiobacteriaceae</taxon>
        <taxon>Symbiobacterium</taxon>
    </lineage>
</organism>
<keyword evidence="2" id="KW-0805">Transcription regulation</keyword>
<evidence type="ECO:0000259" key="6">
    <source>
        <dbReference type="Pfam" id="PF04542"/>
    </source>
</evidence>
<dbReference type="AlphaFoldDB" id="A0A953IBK2"/>
<evidence type="ECO:0000259" key="7">
    <source>
        <dbReference type="Pfam" id="PF08281"/>
    </source>
</evidence>
<dbReference type="EMBL" id="PIUK01000152">
    <property type="protein sequence ID" value="MBY6277226.1"/>
    <property type="molecule type" value="Genomic_DNA"/>
</dbReference>
<dbReference type="Pfam" id="PF08281">
    <property type="entry name" value="Sigma70_r4_2"/>
    <property type="match status" value="1"/>
</dbReference>
<evidence type="ECO:0000313" key="9">
    <source>
        <dbReference type="Proteomes" id="UP000732377"/>
    </source>
</evidence>
<keyword evidence="3" id="KW-0731">Sigma factor</keyword>
<accession>A0A953IBK2</accession>
<dbReference type="PANTHER" id="PTHR43133">
    <property type="entry name" value="RNA POLYMERASE ECF-TYPE SIGMA FACTO"/>
    <property type="match status" value="1"/>
</dbReference>
<evidence type="ECO:0000256" key="5">
    <source>
        <dbReference type="ARBA" id="ARBA00023163"/>
    </source>
</evidence>
<evidence type="ECO:0000313" key="8">
    <source>
        <dbReference type="EMBL" id="MBY6277226.1"/>
    </source>
</evidence>
<evidence type="ECO:0000256" key="4">
    <source>
        <dbReference type="ARBA" id="ARBA00023125"/>
    </source>
</evidence>
<dbReference type="InterPro" id="IPR036388">
    <property type="entry name" value="WH-like_DNA-bd_sf"/>
</dbReference>
<dbReference type="GO" id="GO:0016987">
    <property type="term" value="F:sigma factor activity"/>
    <property type="evidence" value="ECO:0007669"/>
    <property type="project" value="UniProtKB-KW"/>
</dbReference>
<dbReference type="Pfam" id="PF04542">
    <property type="entry name" value="Sigma70_r2"/>
    <property type="match status" value="1"/>
</dbReference>
<comment type="similarity">
    <text evidence="1">Belongs to the sigma-70 factor family. ECF subfamily.</text>
</comment>
<dbReference type="CDD" id="cd06171">
    <property type="entry name" value="Sigma70_r4"/>
    <property type="match status" value="1"/>
</dbReference>
<dbReference type="GO" id="GO:0003677">
    <property type="term" value="F:DNA binding"/>
    <property type="evidence" value="ECO:0007669"/>
    <property type="project" value="UniProtKB-KW"/>
</dbReference>
<gene>
    <name evidence="8" type="ORF">CWE10_13625</name>
</gene>
<dbReference type="InterPro" id="IPR007627">
    <property type="entry name" value="RNA_pol_sigma70_r2"/>
</dbReference>
<name>A0A953IBK2_SYMTR</name>
<evidence type="ECO:0008006" key="10">
    <source>
        <dbReference type="Google" id="ProtNLM"/>
    </source>
</evidence>
<evidence type="ECO:0000256" key="2">
    <source>
        <dbReference type="ARBA" id="ARBA00023015"/>
    </source>
</evidence>
<dbReference type="PANTHER" id="PTHR43133:SF8">
    <property type="entry name" value="RNA POLYMERASE SIGMA FACTOR HI_1459-RELATED"/>
    <property type="match status" value="1"/>
</dbReference>
<dbReference type="InterPro" id="IPR014284">
    <property type="entry name" value="RNA_pol_sigma-70_dom"/>
</dbReference>
<dbReference type="Gene3D" id="1.10.10.10">
    <property type="entry name" value="Winged helix-like DNA-binding domain superfamily/Winged helix DNA-binding domain"/>
    <property type="match status" value="1"/>
</dbReference>
<dbReference type="Proteomes" id="UP000732377">
    <property type="component" value="Unassembled WGS sequence"/>
</dbReference>